<dbReference type="CDD" id="cd23429">
    <property type="entry name" value="beta-trefoil_Ricin_BinAB"/>
    <property type="match status" value="1"/>
</dbReference>
<dbReference type="InterPro" id="IPR035992">
    <property type="entry name" value="Ricin_B-like_lectins"/>
</dbReference>
<dbReference type="GO" id="GO:0090729">
    <property type="term" value="F:toxin activity"/>
    <property type="evidence" value="ECO:0007669"/>
    <property type="project" value="InterPro"/>
</dbReference>
<organism evidence="2">
    <name type="scientific">Lysinibacillus sphaericus</name>
    <name type="common">Bacillus sphaericus</name>
    <dbReference type="NCBI Taxonomy" id="1421"/>
    <lineage>
        <taxon>Bacteria</taxon>
        <taxon>Bacillati</taxon>
        <taxon>Bacillota</taxon>
        <taxon>Bacilli</taxon>
        <taxon>Bacillales</taxon>
        <taxon>Bacillaceae</taxon>
        <taxon>Lysinibacillus</taxon>
    </lineage>
</organism>
<dbReference type="SUPFAM" id="SSF50370">
    <property type="entry name" value="Ricin B-like lectins"/>
    <property type="match status" value="1"/>
</dbReference>
<dbReference type="EMBL" id="KJ547612">
    <property type="protein sequence ID" value="AHZ94582.1"/>
    <property type="molecule type" value="Genomic_DNA"/>
</dbReference>
<accession>A0A059V9P9</accession>
<dbReference type="Pfam" id="PF05431">
    <property type="entry name" value="Toxin_10"/>
    <property type="match status" value="1"/>
</dbReference>
<dbReference type="AlphaFoldDB" id="A0A059V9P9"/>
<gene>
    <name evidence="2" type="primary">binA</name>
</gene>
<sequence length="370" mass="42025">MRNLDFIDSFIPTEGKYIRVMDFYNSEYPFCIHAPSAPNGDIMTEICSRENNQYFIFFPTDDGRVIIANRHNGSVFTGKATSVVSDIYTGSPLQFFREVKRTMETYYLAIQNPESATDVRALEPHSHELPSRLYYTNNIENNSNILISNKEQIYLTLPSLPENEQYPKTPVLSGIYDIGPNQSEKSIIGSTLIPCIMVSDFISLGERMKTTPYYYVKHTQYWQSMWSALFPPGSKETKTEKSGITDTSQISMTDGINVSIGADFGLRFGNKTFGIKGGFTYDTKTQITNTSQLLIETTYTREYTNTENFPVRYTGYVLASEFTLHRSDGTQVNTIPWVALNDNYTTIARYPHFASEPLLGNTKIITDDQN</sequence>
<protein>
    <submittedName>
        <fullName evidence="2">Binary protein A</fullName>
    </submittedName>
</protein>
<evidence type="ECO:0000313" key="2">
    <source>
        <dbReference type="EMBL" id="AHZ94582.1"/>
    </source>
</evidence>
<name>A0A059V9P9_LYSSH</name>
<proteinExistence type="predicted"/>
<dbReference type="InterPro" id="IPR008872">
    <property type="entry name" value="Toxin_P42"/>
</dbReference>
<evidence type="ECO:0000259" key="1">
    <source>
        <dbReference type="Pfam" id="PF05431"/>
    </source>
</evidence>
<reference evidence="2" key="1">
    <citation type="submission" date="2014-03" db="EMBL/GenBank/DDBJ databases">
        <authorList>
            <person name="Reyaz Ahmad L."/>
            <person name="Indra Arulselvi P."/>
        </authorList>
    </citation>
    <scope>NUCLEOTIDE SEQUENCE</scope>
    <source>
        <strain evidence="2">KS2-13</strain>
    </source>
</reference>
<feature type="domain" description="Insecticidal crystal toxin" evidence="1">
    <location>
        <begin position="187"/>
        <end position="345"/>
    </location>
</feature>